<keyword evidence="4 12" id="KW-0812">Transmembrane</keyword>
<sequence>MRFSGFGEVSEGKFDFVKNARYFFIFSIIITVLGVITLGIHGLNYGVDFKAGSNVDIAVKKDLTGQKDAIEQYLKDNDFGSPALTVGANRVTVRFDEVLTDQKEKALKEGFAAKFDKEASAEVNTVDVEIAKELQTNALYAVLVASIGIVIYVSIRFEWRFAIAAIVSLLHDAFIVISLFSIFKLEVNLPFIVAILTIIGYSINDTIVIFDRIRENLRFAKIKTAADVARLVNESIWQTLTRSINTVMTVVVAAACLLIFGSESIKLFSLAILFGLVSGAYSSIFIASQLWLVLKNKQKPKAAVKSPAAS</sequence>
<feature type="domain" description="Protein export membrane protein SecD/SecF C-terminal" evidence="13">
    <location>
        <begin position="116"/>
        <end position="296"/>
    </location>
</feature>
<dbReference type="SUPFAM" id="SSF82866">
    <property type="entry name" value="Multidrug efflux transporter AcrB transmembrane domain"/>
    <property type="match status" value="1"/>
</dbReference>
<gene>
    <name evidence="12" type="primary">secF</name>
    <name evidence="14" type="ORF">DL346_05670</name>
</gene>
<evidence type="ECO:0000256" key="11">
    <source>
        <dbReference type="ARBA" id="ARBA00061053"/>
    </source>
</evidence>
<keyword evidence="7 12" id="KW-0811">Translocation</keyword>
<dbReference type="GO" id="GO:0005886">
    <property type="term" value="C:plasma membrane"/>
    <property type="evidence" value="ECO:0007669"/>
    <property type="project" value="UniProtKB-SubCell"/>
</dbReference>
<dbReference type="InterPro" id="IPR022646">
    <property type="entry name" value="SecD/SecF_CS"/>
</dbReference>
<keyword evidence="3 12" id="KW-1003">Cell membrane</keyword>
<dbReference type="Pfam" id="PF02355">
    <property type="entry name" value="SecD_SecF_C"/>
    <property type="match status" value="1"/>
</dbReference>
<keyword evidence="6 12" id="KW-1133">Transmembrane helix</keyword>
<feature type="transmembrane region" description="Helical" evidence="12">
    <location>
        <begin position="189"/>
        <end position="210"/>
    </location>
</feature>
<dbReference type="InterPro" id="IPR055344">
    <property type="entry name" value="SecD_SecF_C_bact"/>
</dbReference>
<proteinExistence type="inferred from homology"/>
<name>A0A328UAJ2_9BACL</name>
<evidence type="ECO:0000256" key="2">
    <source>
        <dbReference type="ARBA" id="ARBA00022448"/>
    </source>
</evidence>
<organism evidence="14 15">
    <name type="scientific">Paenibacillus montanisoli</name>
    <dbReference type="NCBI Taxonomy" id="2081970"/>
    <lineage>
        <taxon>Bacteria</taxon>
        <taxon>Bacillati</taxon>
        <taxon>Bacillota</taxon>
        <taxon>Bacilli</taxon>
        <taxon>Bacillales</taxon>
        <taxon>Paenibacillaceae</taxon>
        <taxon>Paenibacillus</taxon>
    </lineage>
</organism>
<dbReference type="GO" id="GO:0015450">
    <property type="term" value="F:protein-transporting ATPase activity"/>
    <property type="evidence" value="ECO:0007669"/>
    <property type="project" value="InterPro"/>
</dbReference>
<dbReference type="GO" id="GO:0065002">
    <property type="term" value="P:intracellular protein transmembrane transport"/>
    <property type="evidence" value="ECO:0007669"/>
    <property type="project" value="UniProtKB-UniRule"/>
</dbReference>
<dbReference type="PANTHER" id="PTHR30081">
    <property type="entry name" value="PROTEIN-EXPORT MEMBRANE PROTEIN SEC"/>
    <property type="match status" value="1"/>
</dbReference>
<dbReference type="EMBL" id="QLUW01000001">
    <property type="protein sequence ID" value="RAP77945.1"/>
    <property type="molecule type" value="Genomic_DNA"/>
</dbReference>
<dbReference type="Pfam" id="PF07549">
    <property type="entry name" value="Sec_GG"/>
    <property type="match status" value="1"/>
</dbReference>
<dbReference type="Gene3D" id="1.20.1640.10">
    <property type="entry name" value="Multidrug efflux transporter AcrB transmembrane domain"/>
    <property type="match status" value="1"/>
</dbReference>
<feature type="transmembrane region" description="Helical" evidence="12">
    <location>
        <begin position="243"/>
        <end position="261"/>
    </location>
</feature>
<evidence type="ECO:0000256" key="7">
    <source>
        <dbReference type="ARBA" id="ARBA00023010"/>
    </source>
</evidence>
<feature type="transmembrane region" description="Helical" evidence="12">
    <location>
        <begin position="267"/>
        <end position="294"/>
    </location>
</feature>
<dbReference type="AlphaFoldDB" id="A0A328UAJ2"/>
<dbReference type="InterPro" id="IPR048634">
    <property type="entry name" value="SecD_SecF_C"/>
</dbReference>
<dbReference type="PANTHER" id="PTHR30081:SF8">
    <property type="entry name" value="PROTEIN TRANSLOCASE SUBUNIT SECF"/>
    <property type="match status" value="1"/>
</dbReference>
<comment type="similarity">
    <text evidence="11">In the N-terminal section; belongs to the SecD/SecF family. SecD subfamily.</text>
</comment>
<keyword evidence="2 12" id="KW-0813">Transport</keyword>
<dbReference type="InterPro" id="IPR005665">
    <property type="entry name" value="SecF_bac"/>
</dbReference>
<protein>
    <recommendedName>
        <fullName evidence="12">Protein-export membrane protein SecF</fullName>
    </recommendedName>
</protein>
<feature type="transmembrane region" description="Helical" evidence="12">
    <location>
        <begin position="21"/>
        <end position="43"/>
    </location>
</feature>
<evidence type="ECO:0000256" key="9">
    <source>
        <dbReference type="ARBA" id="ARBA00059018"/>
    </source>
</evidence>
<comment type="function">
    <text evidence="9 12">Part of the Sec protein translocase complex. Interacts with the SecYEG preprotein conducting channel. SecDF uses the proton motive force (PMF) to complete protein translocation after the ATP-dependent function of SecA.</text>
</comment>
<dbReference type="NCBIfam" id="TIGR00916">
    <property type="entry name" value="2A0604s01"/>
    <property type="match status" value="1"/>
</dbReference>
<keyword evidence="15" id="KW-1185">Reference proteome</keyword>
<dbReference type="OrthoDB" id="9805019at2"/>
<dbReference type="InterPro" id="IPR022813">
    <property type="entry name" value="SecD/SecF_arch_bac"/>
</dbReference>
<reference evidence="14 15" key="1">
    <citation type="submission" date="2018-06" db="EMBL/GenBank/DDBJ databases">
        <title>Paenibacillus montanisoli sp. nov., isolated from mountain area soil.</title>
        <authorList>
            <person name="Wu M."/>
        </authorList>
    </citation>
    <scope>NUCLEOTIDE SEQUENCE [LARGE SCALE GENOMIC DNA]</scope>
    <source>
        <strain evidence="14 15">RA17</strain>
    </source>
</reference>
<keyword evidence="8 12" id="KW-0472">Membrane</keyword>
<evidence type="ECO:0000256" key="12">
    <source>
        <dbReference type="HAMAP-Rule" id="MF_01464"/>
    </source>
</evidence>
<dbReference type="GO" id="GO:0043952">
    <property type="term" value="P:protein transport by the Sec complex"/>
    <property type="evidence" value="ECO:0007669"/>
    <property type="project" value="UniProtKB-UniRule"/>
</dbReference>
<evidence type="ECO:0000313" key="14">
    <source>
        <dbReference type="EMBL" id="RAP77945.1"/>
    </source>
</evidence>
<accession>A0A328UAJ2</accession>
<feature type="transmembrane region" description="Helical" evidence="12">
    <location>
        <begin position="162"/>
        <end position="183"/>
    </location>
</feature>
<comment type="similarity">
    <text evidence="10">In the C-terminal section; belongs to the SecD/SecF family. SecF subfamily.</text>
</comment>
<evidence type="ECO:0000256" key="5">
    <source>
        <dbReference type="ARBA" id="ARBA00022927"/>
    </source>
</evidence>
<evidence type="ECO:0000259" key="13">
    <source>
        <dbReference type="Pfam" id="PF02355"/>
    </source>
</evidence>
<evidence type="ECO:0000256" key="10">
    <source>
        <dbReference type="ARBA" id="ARBA00060856"/>
    </source>
</evidence>
<feature type="transmembrane region" description="Helical" evidence="12">
    <location>
        <begin position="138"/>
        <end position="155"/>
    </location>
</feature>
<dbReference type="InterPro" id="IPR022645">
    <property type="entry name" value="SecD/SecF_bac"/>
</dbReference>
<keyword evidence="5 12" id="KW-0653">Protein transport</keyword>
<comment type="caution">
    <text evidence="14">The sequence shown here is derived from an EMBL/GenBank/DDBJ whole genome shotgun (WGS) entry which is preliminary data.</text>
</comment>
<comment type="similarity">
    <text evidence="12">Belongs to the SecD/SecF family. SecF subfamily.</text>
</comment>
<evidence type="ECO:0000256" key="4">
    <source>
        <dbReference type="ARBA" id="ARBA00022692"/>
    </source>
</evidence>
<comment type="subunit">
    <text evidence="12">Forms a complex with SecD. Part of the essential Sec protein translocation apparatus which comprises SecA, SecYEG and auxiliary proteins SecDF. Other proteins may also be involved.</text>
</comment>
<evidence type="ECO:0000256" key="6">
    <source>
        <dbReference type="ARBA" id="ARBA00022989"/>
    </source>
</evidence>
<evidence type="ECO:0000313" key="15">
    <source>
        <dbReference type="Proteomes" id="UP000249260"/>
    </source>
</evidence>
<dbReference type="NCBIfam" id="TIGR00966">
    <property type="entry name" value="transloc_SecF"/>
    <property type="match status" value="1"/>
</dbReference>
<evidence type="ECO:0000256" key="8">
    <source>
        <dbReference type="ARBA" id="ARBA00023136"/>
    </source>
</evidence>
<dbReference type="HAMAP" id="MF_01464_B">
    <property type="entry name" value="SecF_B"/>
    <property type="match status" value="1"/>
</dbReference>
<dbReference type="Proteomes" id="UP000249260">
    <property type="component" value="Unassembled WGS sequence"/>
</dbReference>
<dbReference type="FunFam" id="1.20.1640.10:FF:000024">
    <property type="entry name" value="Multifunctional fusion protein"/>
    <property type="match status" value="1"/>
</dbReference>
<comment type="subcellular location">
    <subcellularLocation>
        <location evidence="1 12">Cell membrane</location>
        <topology evidence="1 12">Multi-pass membrane protein</topology>
    </subcellularLocation>
</comment>
<dbReference type="GO" id="GO:0006605">
    <property type="term" value="P:protein targeting"/>
    <property type="evidence" value="ECO:0007669"/>
    <property type="project" value="UniProtKB-UniRule"/>
</dbReference>
<evidence type="ECO:0000256" key="1">
    <source>
        <dbReference type="ARBA" id="ARBA00004651"/>
    </source>
</evidence>
<dbReference type="RefSeq" id="WP_112881068.1">
    <property type="nucleotide sequence ID" value="NZ_QLUW01000001.1"/>
</dbReference>
<evidence type="ECO:0000256" key="3">
    <source>
        <dbReference type="ARBA" id="ARBA00022475"/>
    </source>
</evidence>
<dbReference type="PRINTS" id="PR01755">
    <property type="entry name" value="SECFTRNLCASE"/>
</dbReference>